<dbReference type="SUPFAM" id="SSF56219">
    <property type="entry name" value="DNase I-like"/>
    <property type="match status" value="1"/>
</dbReference>
<dbReference type="Proteomes" id="UP000269721">
    <property type="component" value="Unassembled WGS sequence"/>
</dbReference>
<evidence type="ECO:0000256" key="8">
    <source>
        <dbReference type="ARBA" id="ARBA00022614"/>
    </source>
</evidence>
<dbReference type="GO" id="GO:0004519">
    <property type="term" value="F:endonuclease activity"/>
    <property type="evidence" value="ECO:0007669"/>
    <property type="project" value="UniProtKB-KW"/>
</dbReference>
<dbReference type="InterPro" id="IPR036691">
    <property type="entry name" value="Endo/exonu/phosph_ase_sf"/>
</dbReference>
<dbReference type="PANTHER" id="PTHR12121">
    <property type="entry name" value="CARBON CATABOLITE REPRESSOR PROTEIN 4"/>
    <property type="match status" value="1"/>
</dbReference>
<feature type="domain" description="Endonuclease/exonuclease/phosphatase" evidence="24">
    <location>
        <begin position="271"/>
        <end position="594"/>
    </location>
</feature>
<keyword evidence="17" id="KW-0804">Transcription</keyword>
<feature type="compositionally biased region" description="Low complexity" evidence="23">
    <location>
        <begin position="15"/>
        <end position="25"/>
    </location>
</feature>
<evidence type="ECO:0000256" key="19">
    <source>
        <dbReference type="ARBA" id="ARBA00023475"/>
    </source>
</evidence>
<evidence type="ECO:0000256" key="12">
    <source>
        <dbReference type="ARBA" id="ARBA00022801"/>
    </source>
</evidence>
<dbReference type="CDD" id="cd09097">
    <property type="entry name" value="Deadenylase_CCR4"/>
    <property type="match status" value="1"/>
</dbReference>
<keyword evidence="9" id="KW-0540">Nuclease</keyword>
<evidence type="ECO:0000256" key="16">
    <source>
        <dbReference type="ARBA" id="ARBA00023015"/>
    </source>
</evidence>
<keyword evidence="18" id="KW-0539">Nucleus</keyword>
<keyword evidence="10" id="KW-0479">Metal-binding</keyword>
<dbReference type="GO" id="GO:0003723">
    <property type="term" value="F:RNA binding"/>
    <property type="evidence" value="ECO:0007669"/>
    <property type="project" value="UniProtKB-KW"/>
</dbReference>
<evidence type="ECO:0000256" key="6">
    <source>
        <dbReference type="ARBA" id="ARBA00012161"/>
    </source>
</evidence>
<evidence type="ECO:0000256" key="2">
    <source>
        <dbReference type="ARBA" id="ARBA00001946"/>
    </source>
</evidence>
<evidence type="ECO:0000256" key="11">
    <source>
        <dbReference type="ARBA" id="ARBA00022737"/>
    </source>
</evidence>
<dbReference type="FunFam" id="3.60.10.10:FF:000037">
    <property type="entry name" value="Glucose-repressible alcohol dehydrogenase transcriptional effector"/>
    <property type="match status" value="1"/>
</dbReference>
<dbReference type="InterPro" id="IPR001611">
    <property type="entry name" value="Leu-rich_rpt"/>
</dbReference>
<comment type="cofactor">
    <cofactor evidence="2">
        <name>Mg(2+)</name>
        <dbReference type="ChEBI" id="CHEBI:18420"/>
    </cofactor>
</comment>
<evidence type="ECO:0000256" key="1">
    <source>
        <dbReference type="ARBA" id="ARBA00001663"/>
    </source>
</evidence>
<keyword evidence="25" id="KW-0255">Endonuclease</keyword>
<evidence type="ECO:0000256" key="15">
    <source>
        <dbReference type="ARBA" id="ARBA00022884"/>
    </source>
</evidence>
<organism evidence="25 26">
    <name type="scientific">Blyttiomyces helicus</name>
    <dbReference type="NCBI Taxonomy" id="388810"/>
    <lineage>
        <taxon>Eukaryota</taxon>
        <taxon>Fungi</taxon>
        <taxon>Fungi incertae sedis</taxon>
        <taxon>Chytridiomycota</taxon>
        <taxon>Chytridiomycota incertae sedis</taxon>
        <taxon>Chytridiomycetes</taxon>
        <taxon>Chytridiomycetes incertae sedis</taxon>
        <taxon>Blyttiomyces</taxon>
    </lineage>
</organism>
<keyword evidence="7" id="KW-0963">Cytoplasm</keyword>
<evidence type="ECO:0000256" key="5">
    <source>
        <dbReference type="ARBA" id="ARBA00010774"/>
    </source>
</evidence>
<keyword evidence="8" id="KW-0433">Leucine-rich repeat</keyword>
<evidence type="ECO:0000256" key="3">
    <source>
        <dbReference type="ARBA" id="ARBA00004123"/>
    </source>
</evidence>
<evidence type="ECO:0000256" key="4">
    <source>
        <dbReference type="ARBA" id="ARBA00004496"/>
    </source>
</evidence>
<evidence type="ECO:0000256" key="21">
    <source>
        <dbReference type="ARBA" id="ARBA00031469"/>
    </source>
</evidence>
<evidence type="ECO:0000256" key="22">
    <source>
        <dbReference type="ARBA" id="ARBA00033317"/>
    </source>
</evidence>
<keyword evidence="12" id="KW-0378">Hydrolase</keyword>
<dbReference type="InterPro" id="IPR032675">
    <property type="entry name" value="LRR_dom_sf"/>
</dbReference>
<reference evidence="26" key="1">
    <citation type="journal article" date="2018" name="Nat. Microbiol.">
        <title>Leveraging single-cell genomics to expand the fungal tree of life.</title>
        <authorList>
            <person name="Ahrendt S.R."/>
            <person name="Quandt C.A."/>
            <person name="Ciobanu D."/>
            <person name="Clum A."/>
            <person name="Salamov A."/>
            <person name="Andreopoulos B."/>
            <person name="Cheng J.F."/>
            <person name="Woyke T."/>
            <person name="Pelin A."/>
            <person name="Henrissat B."/>
            <person name="Reynolds N.K."/>
            <person name="Benny G.L."/>
            <person name="Smith M.E."/>
            <person name="James T.Y."/>
            <person name="Grigoriev I.V."/>
        </authorList>
    </citation>
    <scope>NUCLEOTIDE SEQUENCE [LARGE SCALE GENOMIC DNA]</scope>
</reference>
<comment type="similarity">
    <text evidence="5">Belongs to the CCR4/nocturin family.</text>
</comment>
<dbReference type="Pfam" id="PF13855">
    <property type="entry name" value="LRR_8"/>
    <property type="match status" value="1"/>
</dbReference>
<dbReference type="AlphaFoldDB" id="A0A4P9WPQ1"/>
<comment type="subcellular location">
    <subcellularLocation>
        <location evidence="4">Cytoplasm</location>
    </subcellularLocation>
    <subcellularLocation>
        <location evidence="3">Nucleus</location>
    </subcellularLocation>
</comment>
<dbReference type="Gene3D" id="3.80.10.10">
    <property type="entry name" value="Ribonuclease Inhibitor"/>
    <property type="match status" value="1"/>
</dbReference>
<dbReference type="EC" id="3.1.13.4" evidence="6"/>
<evidence type="ECO:0000256" key="10">
    <source>
        <dbReference type="ARBA" id="ARBA00022723"/>
    </source>
</evidence>
<comment type="catalytic activity">
    <reaction evidence="1">
        <text>Exonucleolytic cleavage of poly(A) to 5'-AMP.</text>
        <dbReference type="EC" id="3.1.13.4"/>
    </reaction>
</comment>
<sequence>MGSPQLSHATLLANQGYQPQQGQVPGQPPTSAPPTSGPPSVNGQPPPGAGGSQVITGPHHQKQADAALASRQSASPHYHARVAAAAARTLLSGGDPPPPSNNISIPPTEKPSQWTILDLGGMHMRNLAPSLFCYSFLTTLYLNHNAITTLPASIALLHSLIVLDVSGNKLSTVPPELGMLTGLRELLLFDNEIAVVPPELGQLYQLETLGLEGNPVEEPIASMIIKEGTTGVVTYLREMCPAGPLPAEREWIVLEEDANPSQSDSFTIMCYNTLCEKYATPQAYAYTPSWALNWSYRKDLLLNDIIAYSADIVCLQEVEMAQFEDFFREELLQNGDYEGVFWPKSRSRTMAEYERRQVDGCATFWKKTKFSLVHKHCIEFQQIAMQRPELRKAEDVFNRVMIKDNIAVVTLLELRETRSRVMIANAHLHWDPSYKDVKLVQTAMLLEELLRLGTSWASRDRETGVAPTTSTGHSANSMARIPLIIGGDFNSLPNSGVYEFLSGGRVAQDHPDFGRYTYGPYTSQGLTHGFPLKSAYSHLDELDFTNFTPTFKGVIDYVWYSTATLGVTGVLGNVDRSYVSRVVGFPNAHHPSDHVPLVVAMRIKGAQGAGTPTGTGPGTGNAATGGGGARAVRFK</sequence>
<dbReference type="InterPro" id="IPR005135">
    <property type="entry name" value="Endo/exonuclease/phosphatase"/>
</dbReference>
<feature type="compositionally biased region" description="Gly residues" evidence="23">
    <location>
        <begin position="608"/>
        <end position="629"/>
    </location>
</feature>
<dbReference type="SMART" id="SM00369">
    <property type="entry name" value="LRR_TYP"/>
    <property type="match status" value="3"/>
</dbReference>
<dbReference type="SUPFAM" id="SSF52075">
    <property type="entry name" value="Outer arm dynein light chain 1"/>
    <property type="match status" value="1"/>
</dbReference>
<evidence type="ECO:0000259" key="24">
    <source>
        <dbReference type="Pfam" id="PF03372"/>
    </source>
</evidence>
<evidence type="ECO:0000256" key="20">
    <source>
        <dbReference type="ARBA" id="ARBA00030493"/>
    </source>
</evidence>
<dbReference type="InterPro" id="IPR003591">
    <property type="entry name" value="Leu-rich_rpt_typical-subtyp"/>
</dbReference>
<gene>
    <name evidence="25" type="ORF">BDK51DRAFT_23628</name>
</gene>
<dbReference type="Pfam" id="PF03372">
    <property type="entry name" value="Exo_endo_phos"/>
    <property type="match status" value="1"/>
</dbReference>
<evidence type="ECO:0000256" key="13">
    <source>
        <dbReference type="ARBA" id="ARBA00022839"/>
    </source>
</evidence>
<evidence type="ECO:0000256" key="7">
    <source>
        <dbReference type="ARBA" id="ARBA00022490"/>
    </source>
</evidence>
<dbReference type="GO" id="GO:0004535">
    <property type="term" value="F:poly(A)-specific ribonuclease activity"/>
    <property type="evidence" value="ECO:0007669"/>
    <property type="project" value="UniProtKB-EC"/>
</dbReference>
<dbReference type="PROSITE" id="PS51450">
    <property type="entry name" value="LRR"/>
    <property type="match status" value="1"/>
</dbReference>
<keyword evidence="14" id="KW-0460">Magnesium</keyword>
<evidence type="ECO:0000256" key="23">
    <source>
        <dbReference type="SAM" id="MobiDB-lite"/>
    </source>
</evidence>
<accession>A0A4P9WPQ1</accession>
<feature type="region of interest" description="Disordered" evidence="23">
    <location>
        <begin position="1"/>
        <end position="110"/>
    </location>
</feature>
<protein>
    <recommendedName>
        <fullName evidence="19">CCR4-Not complex 3'-5'-exoribonuclease subunit Ccr4</fullName>
        <ecNumber evidence="6">3.1.13.4</ecNumber>
    </recommendedName>
    <alternativeName>
        <fullName evidence="20">Carbon catabolite repressor protein 4</fullName>
    </alternativeName>
    <alternativeName>
        <fullName evidence="21">Cytoplasmic deadenylase</fullName>
    </alternativeName>
    <alternativeName>
        <fullName evidence="22">Glucose-repressible alcohol dehydrogenase transcriptional effector</fullName>
    </alternativeName>
</protein>
<keyword evidence="15" id="KW-0694">RNA-binding</keyword>
<keyword evidence="16" id="KW-0805">Transcription regulation</keyword>
<dbReference type="EMBL" id="KZ994007">
    <property type="protein sequence ID" value="RKO94113.1"/>
    <property type="molecule type" value="Genomic_DNA"/>
</dbReference>
<evidence type="ECO:0000256" key="18">
    <source>
        <dbReference type="ARBA" id="ARBA00023242"/>
    </source>
</evidence>
<dbReference type="GO" id="GO:0005634">
    <property type="term" value="C:nucleus"/>
    <property type="evidence" value="ECO:0007669"/>
    <property type="project" value="UniProtKB-SubCell"/>
</dbReference>
<dbReference type="GO" id="GO:0046872">
    <property type="term" value="F:metal ion binding"/>
    <property type="evidence" value="ECO:0007669"/>
    <property type="project" value="UniProtKB-KW"/>
</dbReference>
<proteinExistence type="inferred from homology"/>
<dbReference type="OrthoDB" id="428734at2759"/>
<evidence type="ECO:0000256" key="17">
    <source>
        <dbReference type="ARBA" id="ARBA00023163"/>
    </source>
</evidence>
<feature type="region of interest" description="Disordered" evidence="23">
    <location>
        <begin position="608"/>
        <end position="635"/>
    </location>
</feature>
<dbReference type="GO" id="GO:0005737">
    <property type="term" value="C:cytoplasm"/>
    <property type="evidence" value="ECO:0007669"/>
    <property type="project" value="UniProtKB-SubCell"/>
</dbReference>
<keyword evidence="26" id="KW-1185">Reference proteome</keyword>
<dbReference type="PANTHER" id="PTHR12121:SF100">
    <property type="entry name" value="POLY(A)-SPECIFIC RIBONUCLEASE"/>
    <property type="match status" value="1"/>
</dbReference>
<evidence type="ECO:0000313" key="25">
    <source>
        <dbReference type="EMBL" id="RKO94113.1"/>
    </source>
</evidence>
<name>A0A4P9WPQ1_9FUNG</name>
<feature type="compositionally biased region" description="Pro residues" evidence="23">
    <location>
        <begin position="26"/>
        <end position="37"/>
    </location>
</feature>
<evidence type="ECO:0000256" key="9">
    <source>
        <dbReference type="ARBA" id="ARBA00022722"/>
    </source>
</evidence>
<keyword evidence="13 25" id="KW-0269">Exonuclease</keyword>
<keyword evidence="11" id="KW-0677">Repeat</keyword>
<evidence type="ECO:0000313" key="26">
    <source>
        <dbReference type="Proteomes" id="UP000269721"/>
    </source>
</evidence>
<dbReference type="InterPro" id="IPR050410">
    <property type="entry name" value="CCR4/nocturin_mRNA_transcr"/>
</dbReference>
<dbReference type="Gene3D" id="3.60.10.10">
    <property type="entry name" value="Endonuclease/exonuclease/phosphatase"/>
    <property type="match status" value="1"/>
</dbReference>
<evidence type="ECO:0000256" key="14">
    <source>
        <dbReference type="ARBA" id="ARBA00022842"/>
    </source>
</evidence>